<keyword evidence="2 3" id="KW-0539">Nucleus</keyword>
<dbReference type="CDD" id="cd20027">
    <property type="entry name" value="FH_FOXL1"/>
    <property type="match status" value="1"/>
</dbReference>
<proteinExistence type="predicted"/>
<dbReference type="InterPro" id="IPR018122">
    <property type="entry name" value="TF_fork_head_CS_1"/>
</dbReference>
<dbReference type="PANTHER" id="PTHR11829:SF388">
    <property type="entry name" value="FORK HEAD DOMAIN-CONTAINING PROTEIN L1-RELATED"/>
    <property type="match status" value="1"/>
</dbReference>
<accession>A0A812BFJ1</accession>
<dbReference type="Proteomes" id="UP000597762">
    <property type="component" value="Unassembled WGS sequence"/>
</dbReference>
<sequence>MMPLSNGAFFGEPLPLCSTLTSLYGQYLENQRAYLPGMCYPSSNFGGQGYSFSVLSELDKREQHQKPPYSYIALIAMAIKNAPDRKITLNGIYQFIMERFPYYHDNKQGWQNSIRHNLSLNDCFVKVPREKGKPGKGNYWTLDLNCEEMFENGNYRRRKRRVKTCIKHPAQHTPSRHSLSAPEQLPKMEQACDVLTSPSSSRSSSSPVSTSPSLSLLRNGHKWPINSLGPISDRFETDIEQENKKMALALSVMRSSSAGPAFVPSSCVSVPISISDSDISCSSQTASSLSLSSATLGQSSPFLRLEVSTHLTGHHQYLKRNSSNTKNGDNSNVITNNDGLQELEKQPQVKKESEEWPKSTDEKVPSLYLPASAINNSHPGTSAPDSLSPTERNSGVRNNSQTPQSTSSAKCAESNRHFGWENDQQQDEIIDKRRDDQEENEQHAREKFTNSCSSPPRESCCQEKSSQKSLPNSLTEHSLLPVTADNSNIDQDLTHFETFNPLNEEHRHSCTTRAPICAASSIAAGRAETVAGSCNGDACVSRENKIFKKFSIDSIMSRDSDHETLNEKMKAKVDCSGCQKCNELSCHRDDAHTVPSENHCSEDPGEGVSSDCVLQKQRPELSETSPFKQERVVSENGCADERREIAPVNTNKKKKTRSQEEVENDATQSAASASSSSCTRETTTAKRSDIFDKIPSPPPKVIDLTLPKSPKFASRLAADLAAVSGRAPPYDISSAFTISPSLPLSLQHPSAGFGFAPASAMCSPIDRMLALRACQTQALHPGLQIGTSGAHTGSAFNNLTPLLFQYSTAAAAAAAAAATVNPTLVGSSSYPLNPFGLPLSLDAKNWTFGQEFLRTNSQP</sequence>
<dbReference type="SUPFAM" id="SSF46785">
    <property type="entry name" value="Winged helix' DNA-binding domain"/>
    <property type="match status" value="1"/>
</dbReference>
<evidence type="ECO:0000256" key="1">
    <source>
        <dbReference type="ARBA" id="ARBA00023125"/>
    </source>
</evidence>
<feature type="region of interest" description="Disordered" evidence="4">
    <location>
        <begin position="314"/>
        <end position="473"/>
    </location>
</feature>
<feature type="region of interest" description="Disordered" evidence="4">
    <location>
        <begin position="193"/>
        <end position="215"/>
    </location>
</feature>
<dbReference type="PROSITE" id="PS00657">
    <property type="entry name" value="FORK_HEAD_1"/>
    <property type="match status" value="1"/>
</dbReference>
<evidence type="ECO:0000256" key="2">
    <source>
        <dbReference type="ARBA" id="ARBA00023242"/>
    </source>
</evidence>
<dbReference type="GO" id="GO:0009653">
    <property type="term" value="P:anatomical structure morphogenesis"/>
    <property type="evidence" value="ECO:0007669"/>
    <property type="project" value="TreeGrafter"/>
</dbReference>
<feature type="compositionally biased region" description="Low complexity" evidence="4">
    <location>
        <begin position="666"/>
        <end position="682"/>
    </location>
</feature>
<comment type="caution">
    <text evidence="6">The sequence shown here is derived from an EMBL/GenBank/DDBJ whole genome shotgun (WGS) entry which is preliminary data.</text>
</comment>
<feature type="compositionally biased region" description="Basic and acidic residues" evidence="4">
    <location>
        <begin position="628"/>
        <end position="645"/>
    </location>
</feature>
<dbReference type="InterPro" id="IPR047514">
    <property type="entry name" value="FH_FOXL1"/>
</dbReference>
<dbReference type="AlphaFoldDB" id="A0A812BFJ1"/>
<dbReference type="EMBL" id="CAHIKZ030000555">
    <property type="protein sequence ID" value="CAE1226045.1"/>
    <property type="molecule type" value="Genomic_DNA"/>
</dbReference>
<dbReference type="PROSITE" id="PS00658">
    <property type="entry name" value="FORK_HEAD_2"/>
    <property type="match status" value="1"/>
</dbReference>
<dbReference type="GO" id="GO:0005634">
    <property type="term" value="C:nucleus"/>
    <property type="evidence" value="ECO:0007669"/>
    <property type="project" value="UniProtKB-SubCell"/>
</dbReference>
<dbReference type="InterPro" id="IPR050211">
    <property type="entry name" value="FOX_domain-containing"/>
</dbReference>
<dbReference type="OrthoDB" id="5402974at2759"/>
<feature type="compositionally biased region" description="Basic and acidic residues" evidence="4">
    <location>
        <begin position="429"/>
        <end position="448"/>
    </location>
</feature>
<gene>
    <name evidence="6" type="ORF">SPHA_15849</name>
</gene>
<dbReference type="InterPro" id="IPR001766">
    <property type="entry name" value="Fork_head_dom"/>
</dbReference>
<feature type="compositionally biased region" description="Polar residues" evidence="4">
    <location>
        <begin position="449"/>
        <end position="473"/>
    </location>
</feature>
<dbReference type="PANTHER" id="PTHR11829">
    <property type="entry name" value="FORKHEAD BOX PROTEIN"/>
    <property type="match status" value="1"/>
</dbReference>
<feature type="DNA-binding region" description="Fork-head" evidence="3">
    <location>
        <begin position="66"/>
        <end position="160"/>
    </location>
</feature>
<dbReference type="Gene3D" id="1.10.10.10">
    <property type="entry name" value="Winged helix-like DNA-binding domain superfamily/Winged helix DNA-binding domain"/>
    <property type="match status" value="1"/>
</dbReference>
<evidence type="ECO:0000313" key="6">
    <source>
        <dbReference type="EMBL" id="CAE1226045.1"/>
    </source>
</evidence>
<evidence type="ECO:0000256" key="3">
    <source>
        <dbReference type="PROSITE-ProRule" id="PRU00089"/>
    </source>
</evidence>
<dbReference type="GO" id="GO:0030154">
    <property type="term" value="P:cell differentiation"/>
    <property type="evidence" value="ECO:0007669"/>
    <property type="project" value="TreeGrafter"/>
</dbReference>
<protein>
    <submittedName>
        <fullName evidence="6">FOXL</fullName>
    </submittedName>
</protein>
<feature type="region of interest" description="Disordered" evidence="4">
    <location>
        <begin position="592"/>
        <end position="697"/>
    </location>
</feature>
<evidence type="ECO:0000256" key="4">
    <source>
        <dbReference type="SAM" id="MobiDB-lite"/>
    </source>
</evidence>
<feature type="compositionally biased region" description="Low complexity" evidence="4">
    <location>
        <begin position="194"/>
        <end position="215"/>
    </location>
</feature>
<keyword evidence="1 3" id="KW-0238">DNA-binding</keyword>
<evidence type="ECO:0000313" key="7">
    <source>
        <dbReference type="Proteomes" id="UP000597762"/>
    </source>
</evidence>
<dbReference type="FunFam" id="1.10.10.10:FF:001472">
    <property type="entry name" value="Forkhead domain protein 1"/>
    <property type="match status" value="1"/>
</dbReference>
<dbReference type="PROSITE" id="PS50039">
    <property type="entry name" value="FORK_HEAD_3"/>
    <property type="match status" value="1"/>
</dbReference>
<feature type="compositionally biased region" description="Polar residues" evidence="4">
    <location>
        <begin position="319"/>
        <end position="339"/>
    </location>
</feature>
<feature type="compositionally biased region" description="Basic and acidic residues" evidence="4">
    <location>
        <begin position="342"/>
        <end position="364"/>
    </location>
</feature>
<feature type="compositionally biased region" description="Basic and acidic residues" evidence="4">
    <location>
        <begin position="683"/>
        <end position="692"/>
    </location>
</feature>
<name>A0A812BFJ1_ACAPH</name>
<evidence type="ECO:0000259" key="5">
    <source>
        <dbReference type="PROSITE" id="PS50039"/>
    </source>
</evidence>
<comment type="subcellular location">
    <subcellularLocation>
        <location evidence="3">Nucleus</location>
    </subcellularLocation>
</comment>
<organism evidence="6 7">
    <name type="scientific">Acanthosepion pharaonis</name>
    <name type="common">Pharaoh cuttlefish</name>
    <name type="synonym">Sepia pharaonis</name>
    <dbReference type="NCBI Taxonomy" id="158019"/>
    <lineage>
        <taxon>Eukaryota</taxon>
        <taxon>Metazoa</taxon>
        <taxon>Spiralia</taxon>
        <taxon>Lophotrochozoa</taxon>
        <taxon>Mollusca</taxon>
        <taxon>Cephalopoda</taxon>
        <taxon>Coleoidea</taxon>
        <taxon>Decapodiformes</taxon>
        <taxon>Sepiida</taxon>
        <taxon>Sepiina</taxon>
        <taxon>Sepiidae</taxon>
        <taxon>Acanthosepion</taxon>
    </lineage>
</organism>
<dbReference type="SMART" id="SM00339">
    <property type="entry name" value="FH"/>
    <property type="match status" value="1"/>
</dbReference>
<feature type="compositionally biased region" description="Polar residues" evidence="4">
    <location>
        <begin position="373"/>
        <end position="409"/>
    </location>
</feature>
<feature type="domain" description="Fork-head" evidence="5">
    <location>
        <begin position="66"/>
        <end position="160"/>
    </location>
</feature>
<dbReference type="GO" id="GO:0000981">
    <property type="term" value="F:DNA-binding transcription factor activity, RNA polymerase II-specific"/>
    <property type="evidence" value="ECO:0007669"/>
    <property type="project" value="TreeGrafter"/>
</dbReference>
<reference evidence="6" key="1">
    <citation type="submission" date="2021-01" db="EMBL/GenBank/DDBJ databases">
        <authorList>
            <person name="Li R."/>
            <person name="Bekaert M."/>
        </authorList>
    </citation>
    <scope>NUCLEOTIDE SEQUENCE</scope>
    <source>
        <strain evidence="6">Farmed</strain>
    </source>
</reference>
<dbReference type="InterPro" id="IPR036390">
    <property type="entry name" value="WH_DNA-bd_sf"/>
</dbReference>
<dbReference type="PRINTS" id="PR00053">
    <property type="entry name" value="FORKHEAD"/>
</dbReference>
<keyword evidence="7" id="KW-1185">Reference proteome</keyword>
<dbReference type="Pfam" id="PF00250">
    <property type="entry name" value="Forkhead"/>
    <property type="match status" value="1"/>
</dbReference>
<dbReference type="InterPro" id="IPR030456">
    <property type="entry name" value="TF_fork_head_CS_2"/>
</dbReference>
<dbReference type="InterPro" id="IPR036388">
    <property type="entry name" value="WH-like_DNA-bd_sf"/>
</dbReference>
<dbReference type="GO" id="GO:0000978">
    <property type="term" value="F:RNA polymerase II cis-regulatory region sequence-specific DNA binding"/>
    <property type="evidence" value="ECO:0007669"/>
    <property type="project" value="TreeGrafter"/>
</dbReference>